<proteinExistence type="predicted"/>
<keyword evidence="3" id="KW-1185">Reference proteome</keyword>
<evidence type="ECO:0000256" key="1">
    <source>
        <dbReference type="SAM" id="MobiDB-lite"/>
    </source>
</evidence>
<organism evidence="2 3">
    <name type="scientific">Penicillium flavigenum</name>
    <dbReference type="NCBI Taxonomy" id="254877"/>
    <lineage>
        <taxon>Eukaryota</taxon>
        <taxon>Fungi</taxon>
        <taxon>Dikarya</taxon>
        <taxon>Ascomycota</taxon>
        <taxon>Pezizomycotina</taxon>
        <taxon>Eurotiomycetes</taxon>
        <taxon>Eurotiomycetidae</taxon>
        <taxon>Eurotiales</taxon>
        <taxon>Aspergillaceae</taxon>
        <taxon>Penicillium</taxon>
    </lineage>
</organism>
<evidence type="ECO:0000313" key="2">
    <source>
        <dbReference type="EMBL" id="OQE14765.1"/>
    </source>
</evidence>
<name>A0A1V6SL44_9EURO</name>
<evidence type="ECO:0000313" key="3">
    <source>
        <dbReference type="Proteomes" id="UP000191342"/>
    </source>
</evidence>
<accession>A0A1V6SL44</accession>
<feature type="region of interest" description="Disordered" evidence="1">
    <location>
        <begin position="60"/>
        <end position="98"/>
    </location>
</feature>
<protein>
    <submittedName>
        <fullName evidence="2">Uncharacterized protein</fullName>
    </submittedName>
</protein>
<dbReference type="OrthoDB" id="506498at2759"/>
<reference evidence="3" key="1">
    <citation type="journal article" date="2017" name="Nat. Microbiol.">
        <title>Global analysis of biosynthetic gene clusters reveals vast potential of secondary metabolite production in Penicillium species.</title>
        <authorList>
            <person name="Nielsen J.C."/>
            <person name="Grijseels S."/>
            <person name="Prigent S."/>
            <person name="Ji B."/>
            <person name="Dainat J."/>
            <person name="Nielsen K.F."/>
            <person name="Frisvad J.C."/>
            <person name="Workman M."/>
            <person name="Nielsen J."/>
        </authorList>
    </citation>
    <scope>NUCLEOTIDE SEQUENCE [LARGE SCALE GENOMIC DNA]</scope>
    <source>
        <strain evidence="3">IBT 14082</strain>
    </source>
</reference>
<dbReference type="STRING" id="254877.A0A1V6SL44"/>
<dbReference type="Proteomes" id="UP000191342">
    <property type="component" value="Unassembled WGS sequence"/>
</dbReference>
<gene>
    <name evidence="2" type="ORF">PENFLA_c035G05148</name>
</gene>
<dbReference type="AlphaFoldDB" id="A0A1V6SL44"/>
<dbReference type="EMBL" id="MLQL01000035">
    <property type="protein sequence ID" value="OQE14765.1"/>
    <property type="molecule type" value="Genomic_DNA"/>
</dbReference>
<comment type="caution">
    <text evidence="2">The sequence shown here is derived from an EMBL/GenBank/DDBJ whole genome shotgun (WGS) entry which is preliminary data.</text>
</comment>
<sequence length="192" mass="22188">MVSGPDEWQSHALQTQYYMSWHNGTHRKGYQHLLHLWTLDPSDCGGSIRHYQKNCQNRTLLQSSDGGSSIPEQPIPQQPTTHRCRRTPSRIEDARRNSAAQWRSCTRRHREPVYRVIFRSERALRTPMTEMGVGRAYLAGDIEVDGDFGALFNARQDLQEKVPLRQKLQFVYDFIRTATKMNGEAIGDHYGT</sequence>